<comment type="subcellular location">
    <subcellularLocation>
        <location evidence="10">Cell membrane</location>
        <topology evidence="10">Multi-pass membrane protein</topology>
    </subcellularLocation>
</comment>
<keyword evidence="6 10" id="KW-0443">Lipid metabolism</keyword>
<dbReference type="Pfam" id="PF02660">
    <property type="entry name" value="G3P_acyltransf"/>
    <property type="match status" value="1"/>
</dbReference>
<comment type="pathway">
    <text evidence="10">Lipid metabolism; phospholipid metabolism.</text>
</comment>
<keyword evidence="1 10" id="KW-1003">Cell membrane</keyword>
<organism evidence="11 12">
    <name type="scientific">Lysinibacillus piscis</name>
    <dbReference type="NCBI Taxonomy" id="2518931"/>
    <lineage>
        <taxon>Bacteria</taxon>
        <taxon>Bacillati</taxon>
        <taxon>Bacillota</taxon>
        <taxon>Bacilli</taxon>
        <taxon>Bacillales</taxon>
        <taxon>Bacillaceae</taxon>
        <taxon>Lysinibacillus</taxon>
    </lineage>
</organism>
<comment type="caution">
    <text evidence="11">The sequence shown here is derived from an EMBL/GenBank/DDBJ whole genome shotgun (WGS) entry which is preliminary data.</text>
</comment>
<name>A0ABQ5NFC1_9BACI</name>
<evidence type="ECO:0000256" key="10">
    <source>
        <dbReference type="HAMAP-Rule" id="MF_01043"/>
    </source>
</evidence>
<keyword evidence="4 10" id="KW-0812">Transmembrane</keyword>
<comment type="catalytic activity">
    <reaction evidence="10">
        <text>an acyl phosphate + sn-glycerol 3-phosphate = a 1-acyl-sn-glycero-3-phosphate + phosphate</text>
        <dbReference type="Rhea" id="RHEA:34075"/>
        <dbReference type="ChEBI" id="CHEBI:43474"/>
        <dbReference type="ChEBI" id="CHEBI:57597"/>
        <dbReference type="ChEBI" id="CHEBI:57970"/>
        <dbReference type="ChEBI" id="CHEBI:59918"/>
        <dbReference type="EC" id="2.3.1.275"/>
    </reaction>
</comment>
<feature type="transmembrane region" description="Helical" evidence="10">
    <location>
        <begin position="97"/>
        <end position="115"/>
    </location>
</feature>
<evidence type="ECO:0000256" key="2">
    <source>
        <dbReference type="ARBA" id="ARBA00022516"/>
    </source>
</evidence>
<evidence type="ECO:0000256" key="4">
    <source>
        <dbReference type="ARBA" id="ARBA00022692"/>
    </source>
</evidence>
<keyword evidence="5 10" id="KW-1133">Transmembrane helix</keyword>
<comment type="subunit">
    <text evidence="10">Probably interacts with PlsX.</text>
</comment>
<dbReference type="EC" id="2.3.1.275" evidence="10"/>
<keyword evidence="9 10" id="KW-1208">Phospholipid metabolism</keyword>
<dbReference type="EMBL" id="BRZA01000001">
    <property type="protein sequence ID" value="GLC87090.1"/>
    <property type="molecule type" value="Genomic_DNA"/>
</dbReference>
<proteinExistence type="inferred from homology"/>
<comment type="similarity">
    <text evidence="10">Belongs to the PlsY family.</text>
</comment>
<dbReference type="PANTHER" id="PTHR30309:SF0">
    <property type="entry name" value="GLYCEROL-3-PHOSPHATE ACYLTRANSFERASE-RELATED"/>
    <property type="match status" value="1"/>
</dbReference>
<evidence type="ECO:0000256" key="8">
    <source>
        <dbReference type="ARBA" id="ARBA00023209"/>
    </source>
</evidence>
<keyword evidence="8 10" id="KW-0594">Phospholipid biosynthesis</keyword>
<dbReference type="PANTHER" id="PTHR30309">
    <property type="entry name" value="INNER MEMBRANE PROTEIN YGIH"/>
    <property type="match status" value="1"/>
</dbReference>
<feature type="transmembrane region" description="Helical" evidence="10">
    <location>
        <begin position="164"/>
        <end position="192"/>
    </location>
</feature>
<evidence type="ECO:0000256" key="6">
    <source>
        <dbReference type="ARBA" id="ARBA00023098"/>
    </source>
</evidence>
<reference evidence="11" key="1">
    <citation type="submission" date="2022-08" db="EMBL/GenBank/DDBJ databases">
        <title>Draft genome sequence of Lysinibacillus sp. strain KH24.</title>
        <authorList>
            <person name="Kanbe H."/>
            <person name="Itoh H."/>
        </authorList>
    </citation>
    <scope>NUCLEOTIDE SEQUENCE</scope>
    <source>
        <strain evidence="11">KH24</strain>
    </source>
</reference>
<accession>A0ABQ5NFC1</accession>
<dbReference type="SMART" id="SM01207">
    <property type="entry name" value="G3P_acyltransf"/>
    <property type="match status" value="1"/>
</dbReference>
<keyword evidence="12" id="KW-1185">Reference proteome</keyword>
<protein>
    <recommendedName>
        <fullName evidence="10">Glycerol-3-phosphate acyltransferase</fullName>
    </recommendedName>
    <alternativeName>
        <fullName evidence="10">Acyl-PO4 G3P acyltransferase</fullName>
    </alternativeName>
    <alternativeName>
        <fullName evidence="10">Acyl-phosphate--glycerol-3-phosphate acyltransferase</fullName>
    </alternativeName>
    <alternativeName>
        <fullName evidence="10">G3P acyltransferase</fullName>
        <shortName evidence="10">GPAT</shortName>
        <ecNumber evidence="10">2.3.1.275</ecNumber>
    </alternativeName>
    <alternativeName>
        <fullName evidence="10">Lysophosphatidic acid synthase</fullName>
        <shortName evidence="10">LPA synthase</shortName>
    </alternativeName>
</protein>
<keyword evidence="3 10" id="KW-0808">Transferase</keyword>
<sequence length="206" mass="22931">MLLFYDIESGDRWKNHRGSYVIGFYWLASYLIGNIMTAFFVGRVYGVNLQMERSKNLGARNAGSVLGKWAFLWTFLGDALKGVIVVFVGRYLQLDEWVVIGGAALVIIGHLYPIWLKFQGGKGVATFIGVGLALSPSLFCMMIVGTVLTLIITRSLTLSMLGGFVLYIGAIVYTGNLQLYSPIFIVIGCMIIKHMSNIKESLKKWR</sequence>
<feature type="transmembrane region" description="Helical" evidence="10">
    <location>
        <begin position="66"/>
        <end position="91"/>
    </location>
</feature>
<evidence type="ECO:0000256" key="7">
    <source>
        <dbReference type="ARBA" id="ARBA00023136"/>
    </source>
</evidence>
<evidence type="ECO:0000256" key="5">
    <source>
        <dbReference type="ARBA" id="ARBA00022989"/>
    </source>
</evidence>
<evidence type="ECO:0000256" key="3">
    <source>
        <dbReference type="ARBA" id="ARBA00022679"/>
    </source>
</evidence>
<evidence type="ECO:0000256" key="1">
    <source>
        <dbReference type="ARBA" id="ARBA00022475"/>
    </source>
</evidence>
<evidence type="ECO:0000313" key="11">
    <source>
        <dbReference type="EMBL" id="GLC87090.1"/>
    </source>
</evidence>
<comment type="function">
    <text evidence="10">Catalyzes the transfer of an acyl group from acyl-phosphate (acyl-PO(4)) to glycerol-3-phosphate (G3P) to form lysophosphatidic acid (LPA). This enzyme utilizes acyl-phosphate as fatty acyl donor, but not acyl-CoA or acyl-ACP.</text>
</comment>
<dbReference type="HAMAP" id="MF_01043">
    <property type="entry name" value="PlsY"/>
    <property type="match status" value="1"/>
</dbReference>
<dbReference type="InterPro" id="IPR003811">
    <property type="entry name" value="G3P_acylTferase_PlsY"/>
</dbReference>
<feature type="transmembrane region" description="Helical" evidence="10">
    <location>
        <begin position="127"/>
        <end position="152"/>
    </location>
</feature>
<feature type="transmembrane region" description="Helical" evidence="10">
    <location>
        <begin position="20"/>
        <end position="45"/>
    </location>
</feature>
<dbReference type="Proteomes" id="UP001065593">
    <property type="component" value="Unassembled WGS sequence"/>
</dbReference>
<evidence type="ECO:0000256" key="9">
    <source>
        <dbReference type="ARBA" id="ARBA00023264"/>
    </source>
</evidence>
<keyword evidence="2 10" id="KW-0444">Lipid biosynthesis</keyword>
<keyword evidence="7 10" id="KW-0472">Membrane</keyword>
<evidence type="ECO:0000313" key="12">
    <source>
        <dbReference type="Proteomes" id="UP001065593"/>
    </source>
</evidence>
<gene>
    <name evidence="10" type="primary">plsY</name>
    <name evidence="11" type="ORF">LYSBPC_02170</name>
</gene>